<evidence type="ECO:0000256" key="4">
    <source>
        <dbReference type="ARBA" id="ARBA00023150"/>
    </source>
</evidence>
<dbReference type="InterPro" id="IPR008284">
    <property type="entry name" value="MoCF_biosynth_CS"/>
</dbReference>
<dbReference type="Pfam" id="PF00994">
    <property type="entry name" value="MoCF_biosynth"/>
    <property type="match status" value="1"/>
</dbReference>
<comment type="function">
    <text evidence="1 6">Catalyzes the insertion of molybdate into adenylated molybdopterin with the concomitant release of AMP.</text>
</comment>
<evidence type="ECO:0000256" key="5">
    <source>
        <dbReference type="ARBA" id="ARBA00047317"/>
    </source>
</evidence>
<reference evidence="8 9" key="1">
    <citation type="submission" date="2019-08" db="EMBL/GenBank/DDBJ databases">
        <title>Gluconobacter frateurii HD924 genome.</title>
        <authorList>
            <person name="Liu Y."/>
            <person name="Zhang P."/>
        </authorList>
    </citation>
    <scope>NUCLEOTIDE SEQUENCE [LARGE SCALE GENOMIC DNA]</scope>
    <source>
        <strain evidence="8 9">HD924</strain>
    </source>
</reference>
<dbReference type="Gene3D" id="2.40.340.10">
    <property type="entry name" value="MoeA, C-terminal, domain IV"/>
    <property type="match status" value="1"/>
</dbReference>
<dbReference type="InterPro" id="IPR038987">
    <property type="entry name" value="MoeA-like"/>
</dbReference>
<dbReference type="GO" id="GO:0005829">
    <property type="term" value="C:cytosol"/>
    <property type="evidence" value="ECO:0007669"/>
    <property type="project" value="TreeGrafter"/>
</dbReference>
<dbReference type="SUPFAM" id="SSF63882">
    <property type="entry name" value="MoeA N-terminal region -like"/>
    <property type="match status" value="1"/>
</dbReference>
<dbReference type="GO" id="GO:0006777">
    <property type="term" value="P:Mo-molybdopterin cofactor biosynthetic process"/>
    <property type="evidence" value="ECO:0007669"/>
    <property type="project" value="UniProtKB-UniRule"/>
</dbReference>
<evidence type="ECO:0000259" key="7">
    <source>
        <dbReference type="SMART" id="SM00852"/>
    </source>
</evidence>
<keyword evidence="6" id="KW-0460">Magnesium</keyword>
<sequence>MERKLVELLSVTQAMDLVLGYAGHFGTQQVSLAEASGRILQQTICAERAQPPYDRVMMDGIAYRYGTGPVLGCQGIQRAGVPGQALPEGNACLEVMTGAVLPPGADTVVPVERLLRDGKHIRFEDGYAPEKGQFVHRKGADCVAGHELLAPGLRLNGPALAVLAGNGHATVEVSSIPSIGIIATGDELVEVGASVRDWEIRRSNEYALTGALASRGFTRLERSVVPDDLAETMLALEKQLARHDVLVLSGGVSMGQFDHVPKALMKLGVERVFHKVAQRPGKPLWFGVGPEGQRVFGLPGNPVSATCCATRYVVPMLLAAQGVERPETYSVELTVDAARVATLTRYLPVRVTHDGSGRALATPYPMPTSGDFSFLAATDGFVELAPGEGAAPAGSHAVFHVW</sequence>
<organism evidence="8 9">
    <name type="scientific">Gluconobacter thailandicus</name>
    <dbReference type="NCBI Taxonomy" id="257438"/>
    <lineage>
        <taxon>Bacteria</taxon>
        <taxon>Pseudomonadati</taxon>
        <taxon>Pseudomonadota</taxon>
        <taxon>Alphaproteobacteria</taxon>
        <taxon>Acetobacterales</taxon>
        <taxon>Acetobacteraceae</taxon>
        <taxon>Gluconobacter</taxon>
    </lineage>
</organism>
<name>A0AAP9EPW1_GLUTH</name>
<keyword evidence="6" id="KW-0500">Molybdenum</keyword>
<dbReference type="EMBL" id="CP043043">
    <property type="protein sequence ID" value="QEH95156.1"/>
    <property type="molecule type" value="Genomic_DNA"/>
</dbReference>
<protein>
    <recommendedName>
        <fullName evidence="6">Molybdopterin molybdenumtransferase</fullName>
        <ecNumber evidence="6">2.10.1.1</ecNumber>
    </recommendedName>
</protein>
<keyword evidence="4 6" id="KW-0501">Molybdenum cofactor biosynthesis</keyword>
<evidence type="ECO:0000256" key="3">
    <source>
        <dbReference type="ARBA" id="ARBA00010763"/>
    </source>
</evidence>
<evidence type="ECO:0000313" key="8">
    <source>
        <dbReference type="EMBL" id="QEH95156.1"/>
    </source>
</evidence>
<comment type="catalytic activity">
    <reaction evidence="5">
        <text>adenylyl-molybdopterin + molybdate = Mo-molybdopterin + AMP + H(+)</text>
        <dbReference type="Rhea" id="RHEA:35047"/>
        <dbReference type="ChEBI" id="CHEBI:15378"/>
        <dbReference type="ChEBI" id="CHEBI:36264"/>
        <dbReference type="ChEBI" id="CHEBI:62727"/>
        <dbReference type="ChEBI" id="CHEBI:71302"/>
        <dbReference type="ChEBI" id="CHEBI:456215"/>
        <dbReference type="EC" id="2.10.1.1"/>
    </reaction>
</comment>
<evidence type="ECO:0000256" key="2">
    <source>
        <dbReference type="ARBA" id="ARBA00005046"/>
    </source>
</evidence>
<dbReference type="InterPro" id="IPR036135">
    <property type="entry name" value="MoeA_linker/N_sf"/>
</dbReference>
<dbReference type="Gene3D" id="2.170.190.11">
    <property type="entry name" value="Molybdopterin biosynthesis moea protein, domain 3"/>
    <property type="match status" value="1"/>
</dbReference>
<dbReference type="InterPro" id="IPR036425">
    <property type="entry name" value="MoaB/Mog-like_dom_sf"/>
</dbReference>
<dbReference type="Gene3D" id="3.90.105.10">
    <property type="entry name" value="Molybdopterin biosynthesis moea protein, domain 2"/>
    <property type="match status" value="1"/>
</dbReference>
<dbReference type="PANTHER" id="PTHR10192:SF5">
    <property type="entry name" value="GEPHYRIN"/>
    <property type="match status" value="1"/>
</dbReference>
<dbReference type="SMART" id="SM00852">
    <property type="entry name" value="MoCF_biosynth"/>
    <property type="match status" value="1"/>
</dbReference>
<proteinExistence type="inferred from homology"/>
<dbReference type="SUPFAM" id="SSF53218">
    <property type="entry name" value="Molybdenum cofactor biosynthesis proteins"/>
    <property type="match status" value="1"/>
</dbReference>
<dbReference type="Pfam" id="PF03454">
    <property type="entry name" value="MoeA_C"/>
    <property type="match status" value="1"/>
</dbReference>
<evidence type="ECO:0000256" key="1">
    <source>
        <dbReference type="ARBA" id="ARBA00002901"/>
    </source>
</evidence>
<dbReference type="CDD" id="cd00887">
    <property type="entry name" value="MoeA"/>
    <property type="match status" value="1"/>
</dbReference>
<gene>
    <name evidence="8" type="ORF">FXF46_01890</name>
</gene>
<comment type="similarity">
    <text evidence="3 6">Belongs to the MoeA family.</text>
</comment>
<dbReference type="PROSITE" id="PS01079">
    <property type="entry name" value="MOCF_BIOSYNTHESIS_2"/>
    <property type="match status" value="1"/>
</dbReference>
<dbReference type="InterPro" id="IPR005110">
    <property type="entry name" value="MoeA_linker/N"/>
</dbReference>
<dbReference type="KEGG" id="gti:FXF46_01890"/>
<feature type="domain" description="MoaB/Mog" evidence="7">
    <location>
        <begin position="180"/>
        <end position="320"/>
    </location>
</feature>
<dbReference type="InterPro" id="IPR036688">
    <property type="entry name" value="MoeA_C_domain_IV_sf"/>
</dbReference>
<accession>A0AAP9EPW1</accession>
<dbReference type="SUPFAM" id="SSF63867">
    <property type="entry name" value="MoeA C-terminal domain-like"/>
    <property type="match status" value="1"/>
</dbReference>
<dbReference type="GO" id="GO:0046872">
    <property type="term" value="F:metal ion binding"/>
    <property type="evidence" value="ECO:0007669"/>
    <property type="project" value="UniProtKB-UniRule"/>
</dbReference>
<evidence type="ECO:0000256" key="6">
    <source>
        <dbReference type="RuleBase" id="RU365090"/>
    </source>
</evidence>
<comment type="pathway">
    <text evidence="2 6">Cofactor biosynthesis; molybdopterin biosynthesis.</text>
</comment>
<dbReference type="PANTHER" id="PTHR10192">
    <property type="entry name" value="MOLYBDOPTERIN BIOSYNTHESIS PROTEIN"/>
    <property type="match status" value="1"/>
</dbReference>
<dbReference type="EC" id="2.10.1.1" evidence="6"/>
<comment type="cofactor">
    <cofactor evidence="6">
        <name>Mg(2+)</name>
        <dbReference type="ChEBI" id="CHEBI:18420"/>
    </cofactor>
</comment>
<dbReference type="Proteomes" id="UP000323560">
    <property type="component" value="Chromosome"/>
</dbReference>
<evidence type="ECO:0000313" key="9">
    <source>
        <dbReference type="Proteomes" id="UP000323560"/>
    </source>
</evidence>
<dbReference type="Pfam" id="PF03453">
    <property type="entry name" value="MoeA_N"/>
    <property type="match status" value="1"/>
</dbReference>
<dbReference type="NCBIfam" id="TIGR00177">
    <property type="entry name" value="molyb_syn"/>
    <property type="match status" value="1"/>
</dbReference>
<dbReference type="Gene3D" id="3.40.980.10">
    <property type="entry name" value="MoaB/Mog-like domain"/>
    <property type="match status" value="1"/>
</dbReference>
<keyword evidence="6" id="KW-0479">Metal-binding</keyword>
<dbReference type="GO" id="GO:0061599">
    <property type="term" value="F:molybdopterin molybdotransferase activity"/>
    <property type="evidence" value="ECO:0007669"/>
    <property type="project" value="UniProtKB-UniRule"/>
</dbReference>
<dbReference type="AlphaFoldDB" id="A0AAP9EPW1"/>
<keyword evidence="6" id="KW-0808">Transferase</keyword>
<dbReference type="InterPro" id="IPR005111">
    <property type="entry name" value="MoeA_C_domain_IV"/>
</dbReference>
<dbReference type="InterPro" id="IPR001453">
    <property type="entry name" value="MoaB/Mog_dom"/>
</dbReference>